<evidence type="ECO:0000313" key="5">
    <source>
        <dbReference type="EMBL" id="CAB4767983.1"/>
    </source>
</evidence>
<dbReference type="GO" id="GO:0006631">
    <property type="term" value="P:fatty acid metabolic process"/>
    <property type="evidence" value="ECO:0007669"/>
    <property type="project" value="TreeGrafter"/>
</dbReference>
<feature type="domain" description="AB hydrolase-1" evidence="4">
    <location>
        <begin position="45"/>
        <end position="282"/>
    </location>
</feature>
<protein>
    <submittedName>
        <fullName evidence="5">Unannotated protein</fullName>
    </submittedName>
</protein>
<dbReference type="AlphaFoldDB" id="A0A6J6VAU0"/>
<evidence type="ECO:0000256" key="1">
    <source>
        <dbReference type="ARBA" id="ARBA00006432"/>
    </source>
</evidence>
<evidence type="ECO:0000259" key="4">
    <source>
        <dbReference type="Pfam" id="PF00561"/>
    </source>
</evidence>
<dbReference type="SUPFAM" id="SSF56801">
    <property type="entry name" value="Acetyl-CoA synthetase-like"/>
    <property type="match status" value="1"/>
</dbReference>
<gene>
    <name evidence="5" type="ORF">UFOPK2754_02932</name>
</gene>
<comment type="similarity">
    <text evidence="1">Belongs to the ATP-dependent AMP-binding enzyme family.</text>
</comment>
<keyword evidence="2" id="KW-0436">Ligase</keyword>
<organism evidence="5">
    <name type="scientific">freshwater metagenome</name>
    <dbReference type="NCBI Taxonomy" id="449393"/>
    <lineage>
        <taxon>unclassified sequences</taxon>
        <taxon>metagenomes</taxon>
        <taxon>ecological metagenomes</taxon>
    </lineage>
</organism>
<accession>A0A6J6VAU0</accession>
<evidence type="ECO:0000259" key="3">
    <source>
        <dbReference type="Pfam" id="PF00501"/>
    </source>
</evidence>
<feature type="domain" description="AMP-dependent synthetase/ligase" evidence="3">
    <location>
        <begin position="325"/>
        <end position="693"/>
    </location>
</feature>
<sequence>MPTAVELAQWGIDPTWSRTIAVVDATGVARQWHLLECGPTDPIATIVCVHGNPTWSYLWRSVLQRLGDRYRVVAVDQLGMGFSERTAPRDFAARVADLTAVFAALRIEGPVVTVGHDWGGPISLGWALAAGDRLAGVVLCNTGVAVPAGRRAPWLIRLAATGPVTDLVGRRTRAFVEGTLAFSRRRLDGPARAALRAPYRGAHDRPAIAEFVADVPFGPSHPSAAAVSAVAEGLRSLRTPALVLWGALDPVFGDDFAHDLASRIPHADVHRFSGAGHLSPAEHGSADVAGVIDAWLTDHVGRSAGDLAPLTHTASCTPIWAALAARAHDTTVAYADGRTGETVSFAELHERVTGIARGLAEQGVMPGDRVALLVPPSADLLAAAYGCWRAGAVTVIADRGLGVRGLGRAVRAARVDWVIGPARALAAARALRWAPGARFIAVGRAGSTAAETTLEALSRSQGAMPIEPDSSAPAAVLYTSGATGPAKGVRYRHGQLAAQRDALARTYAITSDDRLVAAFAPFALYGPALGITSTIPAVDVTHPGSLTANALAEAVEAVDASIVFASPAALANVVRTAPLTADSRLAHVRLVLSAGAPVPIATLRATAALCPSAEVHTPYGMTECLPVADIDLAALETVVACAAARGVCVGVPVAGSTVIVAPLGFDAQQPLLGEVVGVTGEVLVRAAWMSDGYDQIWRTQRDARPVDSEGLIWHRSGDVGHLDIDGRLWIEGRSVHVIHTDLGAVTPVPVEVAVEKYGGVVRSAAIGVGPVGCQQLVVVVEDPDSDDGLADATLTANLREIVARETGSRVAAVLRVCALPVDIRHNTKIDRTALATWGARVLAGDRARRPR</sequence>
<proteinExistence type="inferred from homology"/>
<dbReference type="Pfam" id="PF00501">
    <property type="entry name" value="AMP-binding"/>
    <property type="match status" value="1"/>
</dbReference>
<name>A0A6J6VAU0_9ZZZZ</name>
<dbReference type="EMBL" id="CAEZYR010000160">
    <property type="protein sequence ID" value="CAB4767983.1"/>
    <property type="molecule type" value="Genomic_DNA"/>
</dbReference>
<dbReference type="SUPFAM" id="SSF53474">
    <property type="entry name" value="alpha/beta-Hydrolases"/>
    <property type="match status" value="1"/>
</dbReference>
<dbReference type="PRINTS" id="PR00111">
    <property type="entry name" value="ABHYDROLASE"/>
</dbReference>
<dbReference type="InterPro" id="IPR000873">
    <property type="entry name" value="AMP-dep_synth/lig_dom"/>
</dbReference>
<dbReference type="Gene3D" id="3.40.50.1820">
    <property type="entry name" value="alpha/beta hydrolase"/>
    <property type="match status" value="1"/>
</dbReference>
<dbReference type="PANTHER" id="PTHR43201:SF5">
    <property type="entry name" value="MEDIUM-CHAIN ACYL-COA LIGASE ACSF2, MITOCHONDRIAL"/>
    <property type="match status" value="1"/>
</dbReference>
<dbReference type="InterPro" id="IPR042099">
    <property type="entry name" value="ANL_N_sf"/>
</dbReference>
<reference evidence="5" key="1">
    <citation type="submission" date="2020-05" db="EMBL/GenBank/DDBJ databases">
        <authorList>
            <person name="Chiriac C."/>
            <person name="Salcher M."/>
            <person name="Ghai R."/>
            <person name="Kavagutti S V."/>
        </authorList>
    </citation>
    <scope>NUCLEOTIDE SEQUENCE</scope>
</reference>
<dbReference type="GO" id="GO:0031956">
    <property type="term" value="F:medium-chain fatty acid-CoA ligase activity"/>
    <property type="evidence" value="ECO:0007669"/>
    <property type="project" value="TreeGrafter"/>
</dbReference>
<dbReference type="InterPro" id="IPR029058">
    <property type="entry name" value="AB_hydrolase_fold"/>
</dbReference>
<dbReference type="Gene3D" id="3.40.50.12780">
    <property type="entry name" value="N-terminal domain of ligase-like"/>
    <property type="match status" value="1"/>
</dbReference>
<evidence type="ECO:0000256" key="2">
    <source>
        <dbReference type="ARBA" id="ARBA00022598"/>
    </source>
</evidence>
<dbReference type="PANTHER" id="PTHR43201">
    <property type="entry name" value="ACYL-COA SYNTHETASE"/>
    <property type="match status" value="1"/>
</dbReference>
<dbReference type="Pfam" id="PF00561">
    <property type="entry name" value="Abhydrolase_1"/>
    <property type="match status" value="1"/>
</dbReference>
<dbReference type="InterPro" id="IPR000073">
    <property type="entry name" value="AB_hydrolase_1"/>
</dbReference>